<dbReference type="Gene3D" id="3.90.1410.10">
    <property type="entry name" value="set domain protein methyltransferase, domain 1"/>
    <property type="match status" value="1"/>
</dbReference>
<protein>
    <recommendedName>
        <fullName evidence="2 7">N-lysine methyltransferase SETD6</fullName>
        <ecNumber evidence="7">2.1.1.-</ecNumber>
    </recommendedName>
</protein>
<dbReference type="Gene3D" id="3.90.1420.10">
    <property type="entry name" value="Rubisco LSMT, substrate-binding domain"/>
    <property type="match status" value="1"/>
</dbReference>
<evidence type="ECO:0000256" key="5">
    <source>
        <dbReference type="ARBA" id="ARBA00022691"/>
    </source>
</evidence>
<dbReference type="InterPro" id="IPR001214">
    <property type="entry name" value="SET_dom"/>
</dbReference>
<dbReference type="EMBL" id="WNYA01000007">
    <property type="protein sequence ID" value="KAG8562332.1"/>
    <property type="molecule type" value="Genomic_DNA"/>
</dbReference>
<dbReference type="SUPFAM" id="SSF81822">
    <property type="entry name" value="RuBisCo LSMT C-terminal, substrate-binding domain"/>
    <property type="match status" value="1"/>
</dbReference>
<dbReference type="FunFam" id="3.90.1420.10:FF:000002">
    <property type="entry name" value="N-lysine methyltransferase SETD6"/>
    <property type="match status" value="1"/>
</dbReference>
<evidence type="ECO:0000256" key="4">
    <source>
        <dbReference type="ARBA" id="ARBA00022679"/>
    </source>
</evidence>
<keyword evidence="5 7" id="KW-0949">S-adenosyl-L-methionine</keyword>
<reference evidence="10" key="1">
    <citation type="thesis" date="2020" institute="ProQuest LLC" country="789 East Eisenhower Parkway, Ann Arbor, MI, USA">
        <title>Comparative Genomics and Chromosome Evolution.</title>
        <authorList>
            <person name="Mudd A.B."/>
        </authorList>
    </citation>
    <scope>NUCLEOTIDE SEQUENCE</scope>
    <source>
        <strain evidence="10">237g6f4</strain>
        <tissue evidence="10">Blood</tissue>
    </source>
</reference>
<proteinExistence type="inferred from homology"/>
<accession>A0AAV7ALY8</accession>
<dbReference type="GO" id="GO:0032259">
    <property type="term" value="P:methylation"/>
    <property type="evidence" value="ECO:0007669"/>
    <property type="project" value="UniProtKB-KW"/>
</dbReference>
<dbReference type="Pfam" id="PF09273">
    <property type="entry name" value="Rubis-subs-bind"/>
    <property type="match status" value="1"/>
</dbReference>
<comment type="function">
    <text evidence="7">Protein-lysine N-methyltransferase.</text>
</comment>
<dbReference type="PROSITE" id="PS50280">
    <property type="entry name" value="SET"/>
    <property type="match status" value="1"/>
</dbReference>
<evidence type="ECO:0000256" key="1">
    <source>
        <dbReference type="ARBA" id="ARBA00004123"/>
    </source>
</evidence>
<dbReference type="InterPro" id="IPR046341">
    <property type="entry name" value="SET_dom_sf"/>
</dbReference>
<keyword evidence="6 7" id="KW-0539">Nucleus</keyword>
<gene>
    <name evidence="10" type="ORF">GDO81_015645</name>
</gene>
<dbReference type="EMBL" id="WNYA01000007">
    <property type="protein sequence ID" value="KAG8562333.1"/>
    <property type="molecule type" value="Genomic_DNA"/>
</dbReference>
<dbReference type="Proteomes" id="UP000824782">
    <property type="component" value="Unassembled WGS sequence"/>
</dbReference>
<name>A0AAV7ALY8_ENGPU</name>
<evidence type="ECO:0000256" key="6">
    <source>
        <dbReference type="ARBA" id="ARBA00023242"/>
    </source>
</evidence>
<keyword evidence="3 7" id="KW-0489">Methyltransferase</keyword>
<dbReference type="EC" id="2.1.1.-" evidence="7"/>
<evidence type="ECO:0000256" key="7">
    <source>
        <dbReference type="PIRNR" id="PIRNR011771"/>
    </source>
</evidence>
<evidence type="ECO:0000313" key="11">
    <source>
        <dbReference type="Proteomes" id="UP000824782"/>
    </source>
</evidence>
<evidence type="ECO:0000256" key="8">
    <source>
        <dbReference type="SAM" id="MobiDB-lite"/>
    </source>
</evidence>
<evidence type="ECO:0000256" key="3">
    <source>
        <dbReference type="ARBA" id="ARBA00022603"/>
    </source>
</evidence>
<keyword evidence="11" id="KW-1185">Reference proteome</keyword>
<dbReference type="PANTHER" id="PTHR13271">
    <property type="entry name" value="UNCHARACTERIZED PUTATIVE METHYLTRANSFERASE"/>
    <property type="match status" value="1"/>
</dbReference>
<evidence type="ECO:0000259" key="9">
    <source>
        <dbReference type="PROSITE" id="PS50280"/>
    </source>
</evidence>
<keyword evidence="4 7" id="KW-0808">Transferase</keyword>
<dbReference type="CDD" id="cd19178">
    <property type="entry name" value="SET_SETD6"/>
    <property type="match status" value="1"/>
</dbReference>
<organism evidence="10 11">
    <name type="scientific">Engystomops pustulosus</name>
    <name type="common">Tungara frog</name>
    <name type="synonym">Physalaemus pustulosus</name>
    <dbReference type="NCBI Taxonomy" id="76066"/>
    <lineage>
        <taxon>Eukaryota</taxon>
        <taxon>Metazoa</taxon>
        <taxon>Chordata</taxon>
        <taxon>Craniata</taxon>
        <taxon>Vertebrata</taxon>
        <taxon>Euteleostomi</taxon>
        <taxon>Amphibia</taxon>
        <taxon>Batrachia</taxon>
        <taxon>Anura</taxon>
        <taxon>Neobatrachia</taxon>
        <taxon>Hyloidea</taxon>
        <taxon>Leptodactylidae</taxon>
        <taxon>Leiuperinae</taxon>
        <taxon>Engystomops</taxon>
    </lineage>
</organism>
<feature type="domain" description="SET" evidence="9">
    <location>
        <begin position="35"/>
        <end position="261"/>
    </location>
</feature>
<evidence type="ECO:0000256" key="2">
    <source>
        <dbReference type="ARBA" id="ARBA00016973"/>
    </source>
</evidence>
<sequence length="451" mass="51959">MSPEQKRRKVVEDEVDTPLPRFLQWCQRVSIELNPKVYVSTQGTASGYGMVTREDLPAGEVIFSVPRSAILSQHTTRIRDLLEKERDILESRSGWVPLLISLMYEATDECSLWAPYFALWPELTPPDLPMFWSEDERLHLLKGTGVIEAVKKDLKNMEQEYNAIVLPFIKRHPKIFCSEKHSLDLYKRLVAFVMGYSFQEPLDDEDEESGKESFPPMMVPVADLLNHVAHHNAHLEFTPDCLRMVTTRPVIGGDELFNTYGEMGNWQLLHMYGFSEPHPNNSNETVEIPMLTLKEAALLGTESEVKLRVQERWDCLCHMEVVVEEGSFVFSCEGALTEDELRTCLKLLCMSTEEFAEYKENEGWEEDDDEEEDDTLSNQEISQLPPTWRRLLHLTAELALKAYTSDLSSDQALLNDKDVYTKLSSREQYSLHVRYGQKRILHQLMDLTSSS</sequence>
<dbReference type="InterPro" id="IPR050600">
    <property type="entry name" value="SETD3_SETD6_MTase"/>
</dbReference>
<dbReference type="InterPro" id="IPR011383">
    <property type="entry name" value="N-lys_methylase_SETD6"/>
</dbReference>
<comment type="subcellular location">
    <subcellularLocation>
        <location evidence="1 7">Nucleus</location>
    </subcellularLocation>
</comment>
<dbReference type="Pfam" id="PF00856">
    <property type="entry name" value="SET"/>
    <property type="match status" value="1"/>
</dbReference>
<dbReference type="InterPro" id="IPR015353">
    <property type="entry name" value="Rubisco_LSMT_subst-bd"/>
</dbReference>
<dbReference type="PANTHER" id="PTHR13271:SF34">
    <property type="entry name" value="N-LYSINE METHYLTRANSFERASE SETD6"/>
    <property type="match status" value="1"/>
</dbReference>
<dbReference type="SUPFAM" id="SSF82199">
    <property type="entry name" value="SET domain"/>
    <property type="match status" value="1"/>
</dbReference>
<comment type="similarity">
    <text evidence="7">Belongs to the class V-like SAM-binding methyltransferase superfamily. Histone-lysine methyltransferase family. SETD6 subfamily.</text>
</comment>
<dbReference type="PIRSF" id="PIRSF011771">
    <property type="entry name" value="RMS1_SET"/>
    <property type="match status" value="1"/>
</dbReference>
<evidence type="ECO:0000313" key="10">
    <source>
        <dbReference type="EMBL" id="KAG8562332.1"/>
    </source>
</evidence>
<dbReference type="GO" id="GO:0016279">
    <property type="term" value="F:protein-lysine N-methyltransferase activity"/>
    <property type="evidence" value="ECO:0007669"/>
    <property type="project" value="UniProtKB-UniRule"/>
</dbReference>
<feature type="region of interest" description="Disordered" evidence="8">
    <location>
        <begin position="359"/>
        <end position="380"/>
    </location>
</feature>
<dbReference type="InterPro" id="IPR036464">
    <property type="entry name" value="Rubisco_LSMT_subst-bd_sf"/>
</dbReference>
<dbReference type="AlphaFoldDB" id="A0AAV7ALY8"/>
<comment type="caution">
    <text evidence="10">The sequence shown here is derived from an EMBL/GenBank/DDBJ whole genome shotgun (WGS) entry which is preliminary data.</text>
</comment>
<dbReference type="FunFam" id="3.90.1410.10:FF:000007">
    <property type="entry name" value="Ribosomal lysine N-methyltransferase 4"/>
    <property type="match status" value="1"/>
</dbReference>
<feature type="compositionally biased region" description="Acidic residues" evidence="8">
    <location>
        <begin position="363"/>
        <end position="375"/>
    </location>
</feature>
<dbReference type="InterPro" id="IPR044430">
    <property type="entry name" value="SETD6_SET"/>
</dbReference>
<dbReference type="GO" id="GO:0005634">
    <property type="term" value="C:nucleus"/>
    <property type="evidence" value="ECO:0007669"/>
    <property type="project" value="UniProtKB-SubCell"/>
</dbReference>